<name>X1S8Q6_9ZZZZ</name>
<dbReference type="Gene3D" id="3.30.210.10">
    <property type="entry name" value="DNA polymerase, thumb domain"/>
    <property type="match status" value="1"/>
</dbReference>
<dbReference type="AlphaFoldDB" id="X1S8Q6"/>
<dbReference type="GO" id="GO:0003677">
    <property type="term" value="F:DNA binding"/>
    <property type="evidence" value="ECO:0007669"/>
    <property type="project" value="InterPro"/>
</dbReference>
<dbReference type="PANTHER" id="PTHR11276">
    <property type="entry name" value="DNA POLYMERASE TYPE-X FAMILY MEMBER"/>
    <property type="match status" value="1"/>
</dbReference>
<evidence type="ECO:0000256" key="1">
    <source>
        <dbReference type="ARBA" id="ARBA00022679"/>
    </source>
</evidence>
<dbReference type="EMBL" id="BARW01020227">
    <property type="protein sequence ID" value="GAI89437.1"/>
    <property type="molecule type" value="Genomic_DNA"/>
</dbReference>
<dbReference type="SUPFAM" id="SSF81301">
    <property type="entry name" value="Nucleotidyltransferase"/>
    <property type="match status" value="1"/>
</dbReference>
<feature type="non-terminal residue" evidence="4">
    <location>
        <position position="1"/>
    </location>
</feature>
<dbReference type="PANTHER" id="PTHR11276:SF28">
    <property type="entry name" value="DNA POLYMERASE LAMBDA"/>
    <property type="match status" value="1"/>
</dbReference>
<evidence type="ECO:0000313" key="4">
    <source>
        <dbReference type="EMBL" id="GAI89437.1"/>
    </source>
</evidence>
<dbReference type="GO" id="GO:0003887">
    <property type="term" value="F:DNA-directed DNA polymerase activity"/>
    <property type="evidence" value="ECO:0007669"/>
    <property type="project" value="InterPro"/>
</dbReference>
<dbReference type="Gene3D" id="3.30.460.10">
    <property type="entry name" value="Beta Polymerase, domain 2"/>
    <property type="match status" value="1"/>
</dbReference>
<keyword evidence="2" id="KW-0548">Nucleotidyltransferase</keyword>
<dbReference type="GO" id="GO:0006281">
    <property type="term" value="P:DNA repair"/>
    <property type="evidence" value="ECO:0007669"/>
    <property type="project" value="InterPro"/>
</dbReference>
<dbReference type="InterPro" id="IPR029398">
    <property type="entry name" value="PolB_thumb"/>
</dbReference>
<evidence type="ECO:0000259" key="3">
    <source>
        <dbReference type="Pfam" id="PF14791"/>
    </source>
</evidence>
<organism evidence="4">
    <name type="scientific">marine sediment metagenome</name>
    <dbReference type="NCBI Taxonomy" id="412755"/>
    <lineage>
        <taxon>unclassified sequences</taxon>
        <taxon>metagenomes</taxon>
        <taxon>ecological metagenomes</taxon>
    </lineage>
</organism>
<dbReference type="InterPro" id="IPR037160">
    <property type="entry name" value="DNA_Pol_thumb_sf"/>
</dbReference>
<dbReference type="InterPro" id="IPR043519">
    <property type="entry name" value="NT_sf"/>
</dbReference>
<protein>
    <recommendedName>
        <fullName evidence="3">DNA polymerase beta thumb domain-containing protein</fullName>
    </recommendedName>
</protein>
<accession>X1S8Q6</accession>
<dbReference type="InterPro" id="IPR022312">
    <property type="entry name" value="DNA_pol_X"/>
</dbReference>
<sequence length="144" mass="16468">EVIKRLAPYCKKIQVAGSIRRRKAIVHDIDFVLIPSDLWNLQHEITGLGPARVSGEKLKRVNYNGVQVDLYFASEQTWATLLLIRTGSTESNMRLAWLAKKRGWRLKASGDGLFNENGERIAGDSEESIYQALDLPYQRPEERR</sequence>
<reference evidence="4" key="1">
    <citation type="journal article" date="2014" name="Front. Microbiol.">
        <title>High frequency of phylogenetically diverse reductive dehalogenase-homologous genes in deep subseafloor sedimentary metagenomes.</title>
        <authorList>
            <person name="Kawai M."/>
            <person name="Futagami T."/>
            <person name="Toyoda A."/>
            <person name="Takaki Y."/>
            <person name="Nishi S."/>
            <person name="Hori S."/>
            <person name="Arai W."/>
            <person name="Tsubouchi T."/>
            <person name="Morono Y."/>
            <person name="Uchiyama I."/>
            <person name="Ito T."/>
            <person name="Fujiyama A."/>
            <person name="Inagaki F."/>
            <person name="Takami H."/>
        </authorList>
    </citation>
    <scope>NUCLEOTIDE SEQUENCE</scope>
    <source>
        <strain evidence="4">Expedition CK06-06</strain>
    </source>
</reference>
<feature type="domain" description="DNA polymerase beta thumb" evidence="3">
    <location>
        <begin position="82"/>
        <end position="143"/>
    </location>
</feature>
<evidence type="ECO:0000256" key="2">
    <source>
        <dbReference type="ARBA" id="ARBA00022695"/>
    </source>
</evidence>
<comment type="caution">
    <text evidence="4">The sequence shown here is derived from an EMBL/GenBank/DDBJ whole genome shotgun (WGS) entry which is preliminary data.</text>
</comment>
<dbReference type="Pfam" id="PF14791">
    <property type="entry name" value="DNA_pol_B_thumb"/>
    <property type="match status" value="1"/>
</dbReference>
<gene>
    <name evidence="4" type="ORF">S12H4_34213</name>
</gene>
<keyword evidence="1" id="KW-0808">Transferase</keyword>
<proteinExistence type="predicted"/>